<dbReference type="RefSeq" id="WP_161153622.1">
    <property type="nucleotide sequence ID" value="NZ_WEKT01000004.1"/>
</dbReference>
<evidence type="ECO:0000256" key="5">
    <source>
        <dbReference type="ARBA" id="ARBA00035013"/>
    </source>
</evidence>
<dbReference type="InterPro" id="IPR009770">
    <property type="entry name" value="HGLS"/>
</dbReference>
<evidence type="ECO:0000256" key="4">
    <source>
        <dbReference type="ARBA" id="ARBA00023004"/>
    </source>
</evidence>
<dbReference type="EMBL" id="WEKT01000004">
    <property type="protein sequence ID" value="MZI92313.1"/>
    <property type="molecule type" value="Genomic_DNA"/>
</dbReference>
<evidence type="ECO:0000256" key="7">
    <source>
        <dbReference type="ARBA" id="ARBA00035045"/>
    </source>
</evidence>
<comment type="similarity">
    <text evidence="5">Belongs to the 2-oxoadipate dioxygenase/decarboxylase family.</text>
</comment>
<dbReference type="PANTHER" id="PTHR31136">
    <property type="entry name" value="DUF1338 DOMAIN-CONTAINING PROTEIN"/>
    <property type="match status" value="1"/>
</dbReference>
<keyword evidence="2" id="KW-0223">Dioxygenase</keyword>
<proteinExistence type="inferred from homology"/>
<dbReference type="PANTHER" id="PTHR31136:SF5">
    <property type="entry name" value="2-OXOADIPATE DIOXYGENASE_DECARBOXYLASE, CHLOROPLASTIC"/>
    <property type="match status" value="1"/>
</dbReference>
<reference evidence="8 9" key="1">
    <citation type="submission" date="2019-10" db="EMBL/GenBank/DDBJ databases">
        <title>Vibrio sp. nov. isolated from a shrimp pond.</title>
        <authorList>
            <person name="Gomez-Gil B."/>
            <person name="Enciso-Ibarra J."/>
            <person name="Enciso-Ibarra K."/>
            <person name="Bolan-Mejia C."/>
        </authorList>
    </citation>
    <scope>NUCLEOTIDE SEQUENCE [LARGE SCALE GENOMIC DNA]</scope>
    <source>
        <strain evidence="8 9">CAIM 722</strain>
    </source>
</reference>
<evidence type="ECO:0000256" key="3">
    <source>
        <dbReference type="ARBA" id="ARBA00023002"/>
    </source>
</evidence>
<protein>
    <recommendedName>
        <fullName evidence="6">2-oxoadipate dioxygenase/decarboxylase</fullName>
        <ecNumber evidence="6">1.13.11.93</ecNumber>
    </recommendedName>
    <alternativeName>
        <fullName evidence="7">2-hydroxyglutarate synthase</fullName>
    </alternativeName>
</protein>
<evidence type="ECO:0000313" key="8">
    <source>
        <dbReference type="EMBL" id="MZI92313.1"/>
    </source>
</evidence>
<dbReference type="SMART" id="SM01150">
    <property type="entry name" value="DUF1338"/>
    <property type="match status" value="1"/>
</dbReference>
<dbReference type="CDD" id="cd16350">
    <property type="entry name" value="VOC_like"/>
    <property type="match status" value="1"/>
</dbReference>
<sequence>MTVNQLFDSLWLDYTTRLCPSAEKVHHLLQEDTPLINDHIALRTFKSNHLGIEALAKTFIALGYEMGGEYHFREKKLYARHYQHPDPSLPKVFISELLVEQLTLEAQQIIASLLEQSEELDIASGAFLYRGRPWSITIDDYKQLALESEYASWLAAHGYGANHFTVSVNQLNAFDEVSTVNAFLRQQGFAINQSGGDVKGSPEVCLEQSSTLADTVNVAFSDGVLSIPGGFYEFAKRYQQPDGQLYQGFVEASANKIFESTHRQR</sequence>
<keyword evidence="3" id="KW-0560">Oxidoreductase</keyword>
<gene>
    <name evidence="8" type="ORF">F9817_03710</name>
</gene>
<keyword evidence="4" id="KW-0408">Iron</keyword>
<dbReference type="Proteomes" id="UP000462621">
    <property type="component" value="Unassembled WGS sequence"/>
</dbReference>
<evidence type="ECO:0000256" key="2">
    <source>
        <dbReference type="ARBA" id="ARBA00022964"/>
    </source>
</evidence>
<name>A0A7X4LI00_9VIBR</name>
<dbReference type="Pfam" id="PF07063">
    <property type="entry name" value="HGLS"/>
    <property type="match status" value="2"/>
</dbReference>
<evidence type="ECO:0000256" key="6">
    <source>
        <dbReference type="ARBA" id="ARBA00035023"/>
    </source>
</evidence>
<dbReference type="AlphaFoldDB" id="A0A7X4LI00"/>
<evidence type="ECO:0000256" key="1">
    <source>
        <dbReference type="ARBA" id="ARBA00001954"/>
    </source>
</evidence>
<accession>A0A7X4LI00</accession>
<keyword evidence="9" id="KW-1185">Reference proteome</keyword>
<evidence type="ECO:0000313" key="9">
    <source>
        <dbReference type="Proteomes" id="UP000462621"/>
    </source>
</evidence>
<dbReference type="GO" id="GO:0051213">
    <property type="term" value="F:dioxygenase activity"/>
    <property type="evidence" value="ECO:0007669"/>
    <property type="project" value="UniProtKB-KW"/>
</dbReference>
<organism evidence="8 9">
    <name type="scientific">Vibrio eleionomae</name>
    <dbReference type="NCBI Taxonomy" id="2653505"/>
    <lineage>
        <taxon>Bacteria</taxon>
        <taxon>Pseudomonadati</taxon>
        <taxon>Pseudomonadota</taxon>
        <taxon>Gammaproteobacteria</taxon>
        <taxon>Vibrionales</taxon>
        <taxon>Vibrionaceae</taxon>
        <taxon>Vibrio</taxon>
    </lineage>
</organism>
<dbReference type="Gene3D" id="3.10.180.50">
    <property type="match status" value="1"/>
</dbReference>
<dbReference type="EC" id="1.13.11.93" evidence="6"/>
<comment type="cofactor">
    <cofactor evidence="1">
        <name>Fe(2+)</name>
        <dbReference type="ChEBI" id="CHEBI:29033"/>
    </cofactor>
</comment>
<comment type="caution">
    <text evidence="8">The sequence shown here is derived from an EMBL/GenBank/DDBJ whole genome shotgun (WGS) entry which is preliminary data.</text>
</comment>